<feature type="transmembrane region" description="Helical" evidence="2">
    <location>
        <begin position="528"/>
        <end position="545"/>
    </location>
</feature>
<dbReference type="Pfam" id="PF20053">
    <property type="entry name" value="WC-rich"/>
    <property type="match status" value="1"/>
</dbReference>
<sequence length="1042" mass="116823">MQPIATGQCGPEEVTEEEHTIRGVRPQRAEDKQIAQNNDLENRTETKLRYCWRPFQLEDLKYIGEAMDPSLIGKSPTPEPSPSSPTTMRVGPSLSSSSSATATPTSDQPKPKISMLTSPTTRSSSSSTAPTHTAPRPFSRSSSLSTPTSSPPRQPTRSLSQVGRSQLNAASTGNPLSGSSAFAATTTSPQTPPTHQPEEPEEEVSLEDLEARAKAGDAKAQTKMGRYFLALAEESDEELNNCKAVTWLVQAAKQGRKDAVKLLQKCLASRKGITLENFEEVKKLCTETRFERGVRKAALLMYWKLNPERKKSVAVSEMLENVEHVHAEPGEPVSPGPLNSSAKKQRRVLETMVTSESSSHVGLDDFVEMTKKYAQGIAPSPVMAAAGGDDGDDEDEVVVKNPDELPLHQKLLKFPLHALLEIKEHLIDWASRAGMQWLSALIPTHHVNALIFFFIISNLTIEFFIFLIPLLVFYLSFFSMVICTLRVFQNSKAWENFRALTDLLAHFEPGLDLEQAETNFGWTHLEPYLYFLLSVVFVVFSFPVADKSWIPCSELAAVALFFTVTAFLSLHASAQLFARKALLTEVLSGACSLTQLLPDSLSFLRVFGVTFITVPLGDIVAFNLGVPCLLYGHLFYLLFQMAQLRGFKGTYLCLVPYLVCFTWCELCLVFLNNATTIGLIRTFVGYFLFLFALPILSLGLAAMLFIQLLQWFLALEVTKMLVTVTICFVPVVLRLWTRFSLNPIQVFRSVSRSSIVKLILVWLSAVVLFCWMYVYRSEGMKVYNSTLTWPEYSNLCGPLAWKESNMAQTQILCSHLEGHRVTWTGRFKYVRVTDIENGPQSVINLLPVFLGNWMRCLYGEPYPLCEEAKNFTAEPQPLPAPAPPPENPLCKLKELAKHECHVKRFDRYKFEVTMGMPLERKTKNGTIVEDEDATKDIVLRASNEFKSVLLHLNTGSLVEFSTILEGRLGSKWPVFELKAIHCMSCGDASVPSRRQYKIEHDWRRTAQKAVQFGFDFFFNPFLTAQLEQRSETETEIVVQEGV</sequence>
<dbReference type="InterPro" id="IPR045458">
    <property type="entry name" value="Wolframin_Sel1-like_rpt"/>
</dbReference>
<dbReference type="PANTHER" id="PTHR13098">
    <property type="entry name" value="WOLFRAMIN"/>
    <property type="match status" value="1"/>
</dbReference>
<feature type="compositionally biased region" description="Low complexity" evidence="1">
    <location>
        <begin position="84"/>
        <end position="106"/>
    </location>
</feature>
<evidence type="ECO:0000313" key="7">
    <source>
        <dbReference type="Proteomes" id="UP001187415"/>
    </source>
</evidence>
<reference evidence="6" key="1">
    <citation type="submission" date="2023-07" db="EMBL/GenBank/DDBJ databases">
        <title>Chromosome-level Genome Assembly of Striped Snakehead (Channa striata).</title>
        <authorList>
            <person name="Liu H."/>
        </authorList>
    </citation>
    <scope>NUCLEOTIDE SEQUENCE</scope>
    <source>
        <strain evidence="6">Gz</strain>
        <tissue evidence="6">Muscle</tissue>
    </source>
</reference>
<dbReference type="Pfam" id="PF19914">
    <property type="entry name" value="WEF-hand"/>
    <property type="match status" value="1"/>
</dbReference>
<feature type="domain" description="Wolframin EF-hand" evidence="4">
    <location>
        <begin position="294"/>
        <end position="374"/>
    </location>
</feature>
<dbReference type="InterPro" id="IPR011990">
    <property type="entry name" value="TPR-like_helical_dom_sf"/>
</dbReference>
<dbReference type="EMBL" id="JAUPFM010000006">
    <property type="protein sequence ID" value="KAK2849106.1"/>
    <property type="molecule type" value="Genomic_DNA"/>
</dbReference>
<feature type="compositionally biased region" description="Polar residues" evidence="1">
    <location>
        <begin position="162"/>
        <end position="184"/>
    </location>
</feature>
<organism evidence="6 7">
    <name type="scientific">Channa striata</name>
    <name type="common">Snakehead murrel</name>
    <name type="synonym">Ophicephalus striatus</name>
    <dbReference type="NCBI Taxonomy" id="64152"/>
    <lineage>
        <taxon>Eukaryota</taxon>
        <taxon>Metazoa</taxon>
        <taxon>Chordata</taxon>
        <taxon>Craniata</taxon>
        <taxon>Vertebrata</taxon>
        <taxon>Euteleostomi</taxon>
        <taxon>Actinopterygii</taxon>
        <taxon>Neopterygii</taxon>
        <taxon>Teleostei</taxon>
        <taxon>Neoteleostei</taxon>
        <taxon>Acanthomorphata</taxon>
        <taxon>Anabantaria</taxon>
        <taxon>Anabantiformes</taxon>
        <taxon>Channoidei</taxon>
        <taxon>Channidae</taxon>
        <taxon>Channa</taxon>
    </lineage>
</organism>
<protein>
    <recommendedName>
        <fullName evidence="8">Wolframin</fullName>
    </recommendedName>
</protein>
<proteinExistence type="predicted"/>
<feature type="region of interest" description="Disordered" evidence="1">
    <location>
        <begin position="68"/>
        <end position="205"/>
    </location>
</feature>
<dbReference type="AlphaFoldDB" id="A0AA88SS36"/>
<dbReference type="PRINTS" id="PR02060">
    <property type="entry name" value="WOLFFAMILY"/>
</dbReference>
<feature type="transmembrane region" description="Helical" evidence="2">
    <location>
        <begin position="463"/>
        <end position="488"/>
    </location>
</feature>
<evidence type="ECO:0000313" key="6">
    <source>
        <dbReference type="EMBL" id="KAK2849106.1"/>
    </source>
</evidence>
<dbReference type="Pfam" id="PF20023">
    <property type="entry name" value="WSLR"/>
    <property type="match status" value="2"/>
</dbReference>
<keyword evidence="7" id="KW-1185">Reference proteome</keyword>
<dbReference type="GO" id="GO:0030968">
    <property type="term" value="P:endoplasmic reticulum unfolded protein response"/>
    <property type="evidence" value="ECO:0007669"/>
    <property type="project" value="TreeGrafter"/>
</dbReference>
<feature type="transmembrane region" description="Helical" evidence="2">
    <location>
        <begin position="619"/>
        <end position="639"/>
    </location>
</feature>
<gene>
    <name evidence="6" type="ORF">Q5P01_008940</name>
</gene>
<dbReference type="GO" id="GO:0005789">
    <property type="term" value="C:endoplasmic reticulum membrane"/>
    <property type="evidence" value="ECO:0007669"/>
    <property type="project" value="TreeGrafter"/>
</dbReference>
<dbReference type="Gene3D" id="1.25.40.10">
    <property type="entry name" value="Tetratricopeptide repeat domain"/>
    <property type="match status" value="1"/>
</dbReference>
<feature type="transmembrane region" description="Helical" evidence="2">
    <location>
        <begin position="713"/>
        <end position="735"/>
    </location>
</feature>
<evidence type="ECO:0000259" key="3">
    <source>
        <dbReference type="Pfam" id="PF19913"/>
    </source>
</evidence>
<dbReference type="InterPro" id="IPR045460">
    <property type="entry name" value="Wolframin_EF-hand"/>
</dbReference>
<evidence type="ECO:0000259" key="5">
    <source>
        <dbReference type="Pfam" id="PF20053"/>
    </source>
</evidence>
<dbReference type="Proteomes" id="UP001187415">
    <property type="component" value="Unassembled WGS sequence"/>
</dbReference>
<dbReference type="PRINTS" id="PR02061">
    <property type="entry name" value="WOLFRAMIN"/>
</dbReference>
<dbReference type="GO" id="GO:0055074">
    <property type="term" value="P:calcium ion homeostasis"/>
    <property type="evidence" value="ECO:0007669"/>
    <property type="project" value="InterPro"/>
</dbReference>
<evidence type="ECO:0000256" key="1">
    <source>
        <dbReference type="SAM" id="MobiDB-lite"/>
    </source>
</evidence>
<evidence type="ECO:0000256" key="2">
    <source>
        <dbReference type="SAM" id="Phobius"/>
    </source>
</evidence>
<feature type="domain" description="Wolframin OB-fold" evidence="3">
    <location>
        <begin position="905"/>
        <end position="1024"/>
    </location>
</feature>
<feature type="compositionally biased region" description="Low complexity" evidence="1">
    <location>
        <begin position="117"/>
        <end position="148"/>
    </location>
</feature>
<evidence type="ECO:0008006" key="8">
    <source>
        <dbReference type="Google" id="ProtNLM"/>
    </source>
</evidence>
<dbReference type="PANTHER" id="PTHR13098:SF5">
    <property type="entry name" value="WOLFRAM SYNDROME 1B (WOLFRAMIN)"/>
    <property type="match status" value="1"/>
</dbReference>
<evidence type="ECO:0000259" key="4">
    <source>
        <dbReference type="Pfam" id="PF19914"/>
    </source>
</evidence>
<keyword evidence="2" id="KW-1133">Transmembrane helix</keyword>
<dbReference type="InterPro" id="IPR026208">
    <property type="entry name" value="Wolframin"/>
</dbReference>
<feature type="region of interest" description="Disordered" evidence="1">
    <location>
        <begin position="1"/>
        <end position="49"/>
    </location>
</feature>
<feature type="transmembrane region" description="Helical" evidence="2">
    <location>
        <begin position="651"/>
        <end position="671"/>
    </location>
</feature>
<feature type="transmembrane region" description="Helical" evidence="2">
    <location>
        <begin position="557"/>
        <end position="578"/>
    </location>
</feature>
<keyword evidence="2" id="KW-0472">Membrane</keyword>
<feature type="compositionally biased region" description="Basic and acidic residues" evidence="1">
    <location>
        <begin position="17"/>
        <end position="33"/>
    </location>
</feature>
<keyword evidence="2" id="KW-0812">Transmembrane</keyword>
<accession>A0AA88SS36</accession>
<comment type="caution">
    <text evidence="6">The sequence shown here is derived from an EMBL/GenBank/DDBJ whole genome shotgun (WGS) entry which is preliminary data.</text>
</comment>
<dbReference type="InterPro" id="IPR045461">
    <property type="entry name" value="Wolframin_OB_fold"/>
</dbReference>
<feature type="domain" description="Wolframin cysteine-rich" evidence="5">
    <location>
        <begin position="789"/>
        <end position="904"/>
    </location>
</feature>
<dbReference type="Pfam" id="PF19913">
    <property type="entry name" value="WCOB"/>
    <property type="match status" value="1"/>
</dbReference>
<dbReference type="InterPro" id="IPR026209">
    <property type="entry name" value="Wolframin_fam"/>
</dbReference>
<dbReference type="InterPro" id="IPR045400">
    <property type="entry name" value="Wolframin_Cys-rich"/>
</dbReference>
<feature type="transmembrane region" description="Helical" evidence="2">
    <location>
        <begin position="755"/>
        <end position="775"/>
    </location>
</feature>
<feature type="transmembrane region" description="Helical" evidence="2">
    <location>
        <begin position="683"/>
        <end position="706"/>
    </location>
</feature>
<name>A0AA88SS36_CHASR</name>